<accession>A0A5C5VBK8</accession>
<evidence type="ECO:0000313" key="2">
    <source>
        <dbReference type="EMBL" id="TWT35400.1"/>
    </source>
</evidence>
<evidence type="ECO:0000256" key="1">
    <source>
        <dbReference type="SAM" id="Phobius"/>
    </source>
</evidence>
<sequence length="76" mass="8301">MPAPDPPTKPEAAPPPCPTYAPIAMAMGVAMTFWGLMALTFNINAMWFMSVAGVGLVAWSLKSWIHEIVLVWEANR</sequence>
<dbReference type="EMBL" id="SIHJ01000001">
    <property type="protein sequence ID" value="TWT35400.1"/>
    <property type="molecule type" value="Genomic_DNA"/>
</dbReference>
<keyword evidence="1" id="KW-0472">Membrane</keyword>
<reference evidence="2 3" key="1">
    <citation type="submission" date="2019-02" db="EMBL/GenBank/DDBJ databases">
        <title>Deep-cultivation of Planctomycetes and their phenomic and genomic characterization uncovers novel biology.</title>
        <authorList>
            <person name="Wiegand S."/>
            <person name="Jogler M."/>
            <person name="Boedeker C."/>
            <person name="Pinto D."/>
            <person name="Vollmers J."/>
            <person name="Rivas-Marin E."/>
            <person name="Kohn T."/>
            <person name="Peeters S.H."/>
            <person name="Heuer A."/>
            <person name="Rast P."/>
            <person name="Oberbeckmann S."/>
            <person name="Bunk B."/>
            <person name="Jeske O."/>
            <person name="Meyerdierks A."/>
            <person name="Storesund J.E."/>
            <person name="Kallscheuer N."/>
            <person name="Luecker S."/>
            <person name="Lage O.M."/>
            <person name="Pohl T."/>
            <person name="Merkel B.J."/>
            <person name="Hornburger P."/>
            <person name="Mueller R.-W."/>
            <person name="Bruemmer F."/>
            <person name="Labrenz M."/>
            <person name="Spormann A.M."/>
            <person name="Op Den Camp H."/>
            <person name="Overmann J."/>
            <person name="Amann R."/>
            <person name="Jetten M.S.M."/>
            <person name="Mascher T."/>
            <person name="Medema M.H."/>
            <person name="Devos D.P."/>
            <person name="Kaster A.-K."/>
            <person name="Ovreas L."/>
            <person name="Rohde M."/>
            <person name="Galperin M.Y."/>
            <person name="Jogler C."/>
        </authorList>
    </citation>
    <scope>NUCLEOTIDE SEQUENCE [LARGE SCALE GENOMIC DNA]</scope>
    <source>
        <strain evidence="2 3">KOR34</strain>
    </source>
</reference>
<dbReference type="AlphaFoldDB" id="A0A5C5VBK8"/>
<evidence type="ECO:0000313" key="3">
    <source>
        <dbReference type="Proteomes" id="UP000316714"/>
    </source>
</evidence>
<protein>
    <submittedName>
        <fullName evidence="2">Uncharacterized protein</fullName>
    </submittedName>
</protein>
<keyword evidence="3" id="KW-1185">Reference proteome</keyword>
<feature type="transmembrane region" description="Helical" evidence="1">
    <location>
        <begin position="20"/>
        <end position="39"/>
    </location>
</feature>
<name>A0A5C5VBK8_9BACT</name>
<organism evidence="2 3">
    <name type="scientific">Posidoniimonas corsicana</name>
    <dbReference type="NCBI Taxonomy" id="1938618"/>
    <lineage>
        <taxon>Bacteria</taxon>
        <taxon>Pseudomonadati</taxon>
        <taxon>Planctomycetota</taxon>
        <taxon>Planctomycetia</taxon>
        <taxon>Pirellulales</taxon>
        <taxon>Lacipirellulaceae</taxon>
        <taxon>Posidoniimonas</taxon>
    </lineage>
</organism>
<keyword evidence="1" id="KW-0812">Transmembrane</keyword>
<comment type="caution">
    <text evidence="2">The sequence shown here is derived from an EMBL/GenBank/DDBJ whole genome shotgun (WGS) entry which is preliminary data.</text>
</comment>
<proteinExistence type="predicted"/>
<keyword evidence="1" id="KW-1133">Transmembrane helix</keyword>
<dbReference type="RefSeq" id="WP_146561544.1">
    <property type="nucleotide sequence ID" value="NZ_SIHJ01000001.1"/>
</dbReference>
<dbReference type="Proteomes" id="UP000316714">
    <property type="component" value="Unassembled WGS sequence"/>
</dbReference>
<gene>
    <name evidence="2" type="ORF">KOR34_02910</name>
</gene>
<dbReference type="OrthoDB" id="285081at2"/>